<reference evidence="5" key="1">
    <citation type="journal article" date="2015" name="Proc. Natl. Acad. Sci. U.S.A.">
        <title>Genome sequencing of adzuki bean (Vigna angularis) provides insight into high starch and low fat accumulation and domestication.</title>
        <authorList>
            <person name="Yang K."/>
            <person name="Tian Z."/>
            <person name="Chen C."/>
            <person name="Luo L."/>
            <person name="Zhao B."/>
            <person name="Wang Z."/>
            <person name="Yu L."/>
            <person name="Li Y."/>
            <person name="Sun Y."/>
            <person name="Li W."/>
            <person name="Chen Y."/>
            <person name="Li Y."/>
            <person name="Zhang Y."/>
            <person name="Ai D."/>
            <person name="Zhao J."/>
            <person name="Shang C."/>
            <person name="Ma Y."/>
            <person name="Wu B."/>
            <person name="Wang M."/>
            <person name="Gao L."/>
            <person name="Sun D."/>
            <person name="Zhang P."/>
            <person name="Guo F."/>
            <person name="Wang W."/>
            <person name="Li Y."/>
            <person name="Wang J."/>
            <person name="Varshney R.K."/>
            <person name="Wang J."/>
            <person name="Ling H.Q."/>
            <person name="Wan P."/>
        </authorList>
    </citation>
    <scope>NUCLEOTIDE SEQUENCE</scope>
    <source>
        <strain evidence="5">cv. Jingnong 6</strain>
    </source>
</reference>
<protein>
    <recommendedName>
        <fullName evidence="6">Pentatricopeptide repeat-containing protein</fullName>
    </recommendedName>
</protein>
<dbReference type="EMBL" id="CM003376">
    <property type="protein sequence ID" value="KOM45204.1"/>
    <property type="molecule type" value="Genomic_DNA"/>
</dbReference>
<evidence type="ECO:0000313" key="5">
    <source>
        <dbReference type="Proteomes" id="UP000053144"/>
    </source>
</evidence>
<evidence type="ECO:0000313" key="4">
    <source>
        <dbReference type="EMBL" id="KOM45204.1"/>
    </source>
</evidence>
<evidence type="ECO:0000256" key="3">
    <source>
        <dbReference type="PROSITE-ProRule" id="PRU00708"/>
    </source>
</evidence>
<evidence type="ECO:0000256" key="2">
    <source>
        <dbReference type="ARBA" id="ARBA00022737"/>
    </source>
</evidence>
<dbReference type="AlphaFoldDB" id="A0A0L9URP1"/>
<evidence type="ECO:0008006" key="6">
    <source>
        <dbReference type="Google" id="ProtNLM"/>
    </source>
</evidence>
<dbReference type="Proteomes" id="UP000053144">
    <property type="component" value="Chromosome 6"/>
</dbReference>
<dbReference type="PANTHER" id="PTHR47941">
    <property type="entry name" value="PENTATRICOPEPTIDE REPEAT-CONTAINING PROTEIN 3, MITOCHONDRIAL"/>
    <property type="match status" value="1"/>
</dbReference>
<accession>A0A0L9URP1</accession>
<dbReference type="Pfam" id="PF13041">
    <property type="entry name" value="PPR_2"/>
    <property type="match status" value="1"/>
</dbReference>
<name>A0A0L9URP1_PHAAN</name>
<gene>
    <name evidence="4" type="ORF">LR48_Vigan06g051000</name>
</gene>
<dbReference type="InterPro" id="IPR011990">
    <property type="entry name" value="TPR-like_helical_dom_sf"/>
</dbReference>
<keyword evidence="2" id="KW-0677">Repeat</keyword>
<sequence>MILSNTAMSGEDWWRTVTLWPPWQWGETRVMRSESMRRWISNGCSQLRWDRVEGEGLAWKCSLCCAVYAKKMTGAPERMSHIRLALKRMSHIRGRMSDISLKAKRMWRLDHLLIAGHHPLLLCWTKTVTLAGHNPAGPAAVRVKACWTFDVTCCTLLPSWTCNQAAGFSLDACCCCWTRACHPLDRFSCGFFVHLHALMSVCCQKESEEVSPWRLFTSKIYGSMTCSPFQLAGRPAHPVCTSPKLLLLDQGRDTSSKLLLDVCCLLQSCWTACSFATTCCCSASVWCRSYPLEIRWWCVGVGVRVVVVWRWWYVGGALIIREWRKLLLEECSLCCAVYAKKMTGAPERMSHIRLALKRMSHIRGRMSDISLKAKRMWNIRRAGVLSDGEGSNSPSPVVAWAQWSYGPDTKTGCYWAWSEHLSRLVRCYWAIWERRHSQYAVQHHVRRNGCRRPFEGGFHVLSDSPELIVEERCPRLICLGVSARSEAGDHTDLELRSLCQANLHSSAKLLYDSMRSDGPLPDYSLLGFLVSSFALADRFDVSKELLAEALCKSNRLQEAHNLLRLLKQSDIDPQSFVYNPVIGGYCKSGNIDETNVIVAEMEEKCKPDKLTFTILIIGHCMKGRTL</sequence>
<organism evidence="4 5">
    <name type="scientific">Phaseolus angularis</name>
    <name type="common">Azuki bean</name>
    <name type="synonym">Vigna angularis</name>
    <dbReference type="NCBI Taxonomy" id="3914"/>
    <lineage>
        <taxon>Eukaryota</taxon>
        <taxon>Viridiplantae</taxon>
        <taxon>Streptophyta</taxon>
        <taxon>Embryophyta</taxon>
        <taxon>Tracheophyta</taxon>
        <taxon>Spermatophyta</taxon>
        <taxon>Magnoliopsida</taxon>
        <taxon>eudicotyledons</taxon>
        <taxon>Gunneridae</taxon>
        <taxon>Pentapetalae</taxon>
        <taxon>rosids</taxon>
        <taxon>fabids</taxon>
        <taxon>Fabales</taxon>
        <taxon>Fabaceae</taxon>
        <taxon>Papilionoideae</taxon>
        <taxon>50 kb inversion clade</taxon>
        <taxon>NPAAA clade</taxon>
        <taxon>indigoferoid/millettioid clade</taxon>
        <taxon>Phaseoleae</taxon>
        <taxon>Vigna</taxon>
    </lineage>
</organism>
<evidence type="ECO:0000256" key="1">
    <source>
        <dbReference type="ARBA" id="ARBA00007626"/>
    </source>
</evidence>
<dbReference type="NCBIfam" id="TIGR00756">
    <property type="entry name" value="PPR"/>
    <property type="match status" value="1"/>
</dbReference>
<dbReference type="InterPro" id="IPR002885">
    <property type="entry name" value="PPR_rpt"/>
</dbReference>
<dbReference type="Gramene" id="KOM45204">
    <property type="protein sequence ID" value="KOM45204"/>
    <property type="gene ID" value="LR48_Vigan06g051000"/>
</dbReference>
<proteinExistence type="inferred from homology"/>
<feature type="repeat" description="PPR" evidence="3">
    <location>
        <begin position="574"/>
        <end position="604"/>
    </location>
</feature>
<dbReference type="PROSITE" id="PS51375">
    <property type="entry name" value="PPR"/>
    <property type="match status" value="1"/>
</dbReference>
<dbReference type="Gene3D" id="1.25.40.10">
    <property type="entry name" value="Tetratricopeptide repeat domain"/>
    <property type="match status" value="1"/>
</dbReference>
<comment type="similarity">
    <text evidence="1">Belongs to the PPR family. P subfamily.</text>
</comment>